<comment type="caution">
    <text evidence="1">The sequence shown here is derived from an EMBL/GenBank/DDBJ whole genome shotgun (WGS) entry which is preliminary data.</text>
</comment>
<name>A0A096AUV2_9BACT</name>
<gene>
    <name evidence="1" type="ORF">HMPREF0654_00210</name>
</gene>
<organism evidence="1 2">
    <name type="scientific">Prevotella disiens DNF00882</name>
    <dbReference type="NCBI Taxonomy" id="1401075"/>
    <lineage>
        <taxon>Bacteria</taxon>
        <taxon>Pseudomonadati</taxon>
        <taxon>Bacteroidota</taxon>
        <taxon>Bacteroidia</taxon>
        <taxon>Bacteroidales</taxon>
        <taxon>Prevotellaceae</taxon>
        <taxon>Prevotella</taxon>
    </lineage>
</organism>
<evidence type="ECO:0008006" key="3">
    <source>
        <dbReference type="Google" id="ProtNLM"/>
    </source>
</evidence>
<dbReference type="Proteomes" id="UP000029538">
    <property type="component" value="Unassembled WGS sequence"/>
</dbReference>
<dbReference type="PROSITE" id="PS51257">
    <property type="entry name" value="PROKAR_LIPOPROTEIN"/>
    <property type="match status" value="1"/>
</dbReference>
<dbReference type="RefSeq" id="WP_036881825.1">
    <property type="nucleotide sequence ID" value="NZ_JRNR01000002.1"/>
</dbReference>
<evidence type="ECO:0000313" key="2">
    <source>
        <dbReference type="Proteomes" id="UP000029538"/>
    </source>
</evidence>
<proteinExistence type="predicted"/>
<accession>A0A096AUV2</accession>
<dbReference type="EMBL" id="JRNR01000002">
    <property type="protein sequence ID" value="KGF50536.1"/>
    <property type="molecule type" value="Genomic_DNA"/>
</dbReference>
<protein>
    <recommendedName>
        <fullName evidence="3">Lipocalin-like domain-containing protein</fullName>
    </recommendedName>
</protein>
<dbReference type="AlphaFoldDB" id="A0A096AUV2"/>
<evidence type="ECO:0000313" key="1">
    <source>
        <dbReference type="EMBL" id="KGF50536.1"/>
    </source>
</evidence>
<reference evidence="1 2" key="1">
    <citation type="submission" date="2014-07" db="EMBL/GenBank/DDBJ databases">
        <authorList>
            <person name="McCorrison J."/>
            <person name="Sanka R."/>
            <person name="Torralba M."/>
            <person name="Gillis M."/>
            <person name="Haft D.H."/>
            <person name="Methe B."/>
            <person name="Sutton G."/>
            <person name="Nelson K.E."/>
        </authorList>
    </citation>
    <scope>NUCLEOTIDE SEQUENCE [LARGE SCALE GENOMIC DNA]</scope>
    <source>
        <strain evidence="1 2">DNF00882</strain>
    </source>
</reference>
<sequence length="185" mass="20201">MKKLPIILLFAFIAAIFIGCKNTNKGKVIETNSKSADSLNAGDTTIYGTMLDGGMNSIILLTDAGDTLEFIQNPDDTTEVVKGGKLIGDRFAVIGYKEYGDMMLRSAINITSLLGNWSSIDKNFDIIEGGTITSKVQSEKDAWTKWKIFNGKLVLSKDTFAVLELGADSMLLENKNGVFLFGRNK</sequence>